<protein>
    <recommendedName>
        <fullName evidence="5">Metallo-beta-lactamase domain-containing protein</fullName>
    </recommendedName>
</protein>
<dbReference type="SMART" id="SM00849">
    <property type="entry name" value="Lactamase_B"/>
    <property type="match status" value="1"/>
</dbReference>
<gene>
    <name evidence="6" type="ORF">A3207_02600</name>
</gene>
<comment type="cofactor">
    <cofactor evidence="1">
        <name>Zn(2+)</name>
        <dbReference type="ChEBI" id="CHEBI:29105"/>
    </cofactor>
</comment>
<feature type="domain" description="Metallo-beta-lactamase" evidence="5">
    <location>
        <begin position="12"/>
        <end position="189"/>
    </location>
</feature>
<keyword evidence="4" id="KW-0862">Zinc</keyword>
<evidence type="ECO:0000256" key="2">
    <source>
        <dbReference type="ARBA" id="ARBA00022723"/>
    </source>
</evidence>
<dbReference type="InterPro" id="IPR036866">
    <property type="entry name" value="RibonucZ/Hydroxyglut_hydro"/>
</dbReference>
<dbReference type="CDD" id="cd06262">
    <property type="entry name" value="metallo-hydrolase-like_MBL-fold"/>
    <property type="match status" value="1"/>
</dbReference>
<comment type="caution">
    <text evidence="6">The sequence shown here is derived from an EMBL/GenBank/DDBJ whole genome shotgun (WGS) entry which is preliminary data.</text>
</comment>
<dbReference type="PANTHER" id="PTHR46233">
    <property type="entry name" value="HYDROXYACYLGLUTATHIONE HYDROLASE GLOC"/>
    <property type="match status" value="1"/>
</dbReference>
<keyword evidence="3" id="KW-0378">Hydrolase</keyword>
<dbReference type="GO" id="GO:0046872">
    <property type="term" value="F:metal ion binding"/>
    <property type="evidence" value="ECO:0007669"/>
    <property type="project" value="UniProtKB-KW"/>
</dbReference>
<dbReference type="InterPro" id="IPR001279">
    <property type="entry name" value="Metallo-B-lactamas"/>
</dbReference>
<name>A0A8J8PFP9_9ARCH</name>
<dbReference type="AlphaFoldDB" id="A0A8J8PFP9"/>
<keyword evidence="2" id="KW-0479">Metal-binding</keyword>
<evidence type="ECO:0000256" key="4">
    <source>
        <dbReference type="ARBA" id="ARBA00022833"/>
    </source>
</evidence>
<dbReference type="GO" id="GO:0016787">
    <property type="term" value="F:hydrolase activity"/>
    <property type="evidence" value="ECO:0007669"/>
    <property type="project" value="UniProtKB-KW"/>
</dbReference>
<dbReference type="RefSeq" id="WP_400256372.1">
    <property type="nucleotide sequence ID" value="NZ_CAYAYE010000013.1"/>
</dbReference>
<accession>A0A8J8PFP9</accession>
<dbReference type="Proteomes" id="UP000752814">
    <property type="component" value="Unassembled WGS sequence"/>
</dbReference>
<dbReference type="Gene3D" id="3.60.15.10">
    <property type="entry name" value="Ribonuclease Z/Hydroxyacylglutathione hydrolase-like"/>
    <property type="match status" value="1"/>
</dbReference>
<evidence type="ECO:0000256" key="1">
    <source>
        <dbReference type="ARBA" id="ARBA00001947"/>
    </source>
</evidence>
<dbReference type="PANTHER" id="PTHR46233:SF3">
    <property type="entry name" value="HYDROXYACYLGLUTATHIONE HYDROLASE GLOC"/>
    <property type="match status" value="1"/>
</dbReference>
<proteinExistence type="predicted"/>
<sequence>MTVHMFPGAGYDSNIFLVTGMQPILIDAGSGSGYSRLLNDIEKVTDHISKIILTHCHFDHAGGAAELSKHFNAPVFIHECDAAAVRNGLTKETAADVFGCEMPAVDVTILQDKETIDTGEHLLEIIYTPGHTAGGISLFDRVNQILFSGDTVFAEGVGRWDFPTGDLSCLKHSVHKLAELDVSYIYPGHGPCVKGNAKSRIANALMYVEGF</sequence>
<evidence type="ECO:0000259" key="5">
    <source>
        <dbReference type="SMART" id="SM00849"/>
    </source>
</evidence>
<dbReference type="Pfam" id="PF00753">
    <property type="entry name" value="Lactamase_B"/>
    <property type="match status" value="1"/>
</dbReference>
<dbReference type="SUPFAM" id="SSF56281">
    <property type="entry name" value="Metallo-hydrolase/oxidoreductase"/>
    <property type="match status" value="1"/>
</dbReference>
<evidence type="ECO:0000256" key="3">
    <source>
        <dbReference type="ARBA" id="ARBA00022801"/>
    </source>
</evidence>
<organism evidence="6 7">
    <name type="scientific">Candidatus Methanomassiliicoccus intestinalis</name>
    <dbReference type="NCBI Taxonomy" id="1406512"/>
    <lineage>
        <taxon>Archaea</taxon>
        <taxon>Methanobacteriati</taxon>
        <taxon>Thermoplasmatota</taxon>
        <taxon>Thermoplasmata</taxon>
        <taxon>Methanomassiliicoccales</taxon>
        <taxon>Methanomassiliicoccaceae</taxon>
        <taxon>Methanomassiliicoccus</taxon>
    </lineage>
</organism>
<evidence type="ECO:0000313" key="7">
    <source>
        <dbReference type="Proteomes" id="UP000752814"/>
    </source>
</evidence>
<dbReference type="InterPro" id="IPR051453">
    <property type="entry name" value="MBL_Glyoxalase_II"/>
</dbReference>
<evidence type="ECO:0000313" key="6">
    <source>
        <dbReference type="EMBL" id="TQS82856.1"/>
    </source>
</evidence>
<reference evidence="6" key="1">
    <citation type="submission" date="2016-03" db="EMBL/GenBank/DDBJ databases">
        <authorList>
            <person name="Borrel G."/>
            <person name="Mccann A."/>
            <person name="O'Toole P.W."/>
        </authorList>
    </citation>
    <scope>NUCLEOTIDE SEQUENCE</scope>
    <source>
        <strain evidence="6">183</strain>
    </source>
</reference>
<dbReference type="EMBL" id="LVVT01000014">
    <property type="protein sequence ID" value="TQS82856.1"/>
    <property type="molecule type" value="Genomic_DNA"/>
</dbReference>